<reference evidence="1 2" key="1">
    <citation type="submission" date="2016-10" db="EMBL/GenBank/DDBJ databases">
        <title>Rodentibacter gen. nov. and new species.</title>
        <authorList>
            <person name="Christensen H."/>
        </authorList>
    </citation>
    <scope>NUCLEOTIDE SEQUENCE [LARGE SCALE GENOMIC DNA]</scope>
    <source>
        <strain evidence="1 2">Ac81</strain>
    </source>
</reference>
<dbReference type="AlphaFoldDB" id="A0A1V3KZU7"/>
<proteinExistence type="predicted"/>
<evidence type="ECO:0000313" key="1">
    <source>
        <dbReference type="EMBL" id="OOF82808.1"/>
    </source>
</evidence>
<accession>A0A1V3KZU7</accession>
<dbReference type="Proteomes" id="UP000188573">
    <property type="component" value="Unassembled WGS sequence"/>
</dbReference>
<evidence type="ECO:0000313" key="2">
    <source>
        <dbReference type="Proteomes" id="UP000188573"/>
    </source>
</evidence>
<comment type="caution">
    <text evidence="1">The sequence shown here is derived from an EMBL/GenBank/DDBJ whole genome shotgun (WGS) entry which is preliminary data.</text>
</comment>
<keyword evidence="2" id="KW-1185">Reference proteome</keyword>
<sequence length="129" mass="15274">MINKSSDEQESKILVDELNELIEFLSITQLQAVEIIERHYSTIYDNYTKKDHLLSFESFKKILQGRKISAHKLRLYIDCLKKSKEYHRRVGLYAAENGDDKILGKERQKELHQLSKHIRNLINEKEKSS</sequence>
<name>A0A1V3KZU7_9PAST</name>
<dbReference type="EMBL" id="MLAG01000024">
    <property type="protein sequence ID" value="OOF82808.1"/>
    <property type="molecule type" value="Genomic_DNA"/>
</dbReference>
<dbReference type="RefSeq" id="WP_077496290.1">
    <property type="nucleotide sequence ID" value="NZ_MLAG01000024.1"/>
</dbReference>
<gene>
    <name evidence="1" type="ORF">BKG92_05370</name>
</gene>
<protein>
    <submittedName>
        <fullName evidence="1">Uncharacterized protein</fullName>
    </submittedName>
</protein>
<organism evidence="1 2">
    <name type="scientific">Rodentibacter ratti</name>
    <dbReference type="NCBI Taxonomy" id="1906745"/>
    <lineage>
        <taxon>Bacteria</taxon>
        <taxon>Pseudomonadati</taxon>
        <taxon>Pseudomonadota</taxon>
        <taxon>Gammaproteobacteria</taxon>
        <taxon>Pasteurellales</taxon>
        <taxon>Pasteurellaceae</taxon>
        <taxon>Rodentibacter</taxon>
    </lineage>
</organism>